<proteinExistence type="predicted"/>
<comment type="caution">
    <text evidence="1">The sequence shown here is derived from an EMBL/GenBank/DDBJ whole genome shotgun (WGS) entry which is preliminary data.</text>
</comment>
<protein>
    <submittedName>
        <fullName evidence="1">Uncharacterized protein</fullName>
    </submittedName>
</protein>
<sequence length="152" mass="16860">MNALYQYSFANIAQKLSFIGIVALLATAATATPIEAPVEVAAADWECGRSDGGGDVILKRLHTQFNKLFGAPRLTMARGQCYIVDCYGHYFGICNLDSTSRTEISGDRNVAGKANPESGSICTIYPSDRRLRYHYGRNNYPTYFKNTDLRRC</sequence>
<accession>A0A0G2IZ25</accession>
<name>A0A0G2IZ25_9EURO</name>
<evidence type="ECO:0000313" key="1">
    <source>
        <dbReference type="EMBL" id="KKZ61074.1"/>
    </source>
</evidence>
<dbReference type="AlphaFoldDB" id="A0A0G2IZ25"/>
<gene>
    <name evidence="1" type="ORF">EMCG_04318</name>
</gene>
<evidence type="ECO:0000313" key="2">
    <source>
        <dbReference type="Proteomes" id="UP000034164"/>
    </source>
</evidence>
<dbReference type="Proteomes" id="UP000034164">
    <property type="component" value="Unassembled WGS sequence"/>
</dbReference>
<dbReference type="OrthoDB" id="4188299at2759"/>
<organism evidence="1 2">
    <name type="scientific">[Emmonsia] crescens</name>
    <dbReference type="NCBI Taxonomy" id="73230"/>
    <lineage>
        <taxon>Eukaryota</taxon>
        <taxon>Fungi</taxon>
        <taxon>Dikarya</taxon>
        <taxon>Ascomycota</taxon>
        <taxon>Pezizomycotina</taxon>
        <taxon>Eurotiomycetes</taxon>
        <taxon>Eurotiomycetidae</taxon>
        <taxon>Onygenales</taxon>
        <taxon>Ajellomycetaceae</taxon>
        <taxon>Emergomyces</taxon>
    </lineage>
</organism>
<reference evidence="2" key="1">
    <citation type="journal article" date="2015" name="PLoS Genet.">
        <title>The dynamic genome and transcriptome of the human fungal pathogen Blastomyces and close relative Emmonsia.</title>
        <authorList>
            <person name="Munoz J.F."/>
            <person name="Gauthier G.M."/>
            <person name="Desjardins C.A."/>
            <person name="Gallo J.E."/>
            <person name="Holder J."/>
            <person name="Sullivan T.D."/>
            <person name="Marty A.J."/>
            <person name="Carmen J.C."/>
            <person name="Chen Z."/>
            <person name="Ding L."/>
            <person name="Gujja S."/>
            <person name="Magrini V."/>
            <person name="Misas E."/>
            <person name="Mitreva M."/>
            <person name="Priest M."/>
            <person name="Saif S."/>
            <person name="Whiston E.A."/>
            <person name="Young S."/>
            <person name="Zeng Q."/>
            <person name="Goldman W.E."/>
            <person name="Mardis E.R."/>
            <person name="Taylor J.W."/>
            <person name="McEwen J.G."/>
            <person name="Clay O.K."/>
            <person name="Klein B.S."/>
            <person name="Cuomo C.A."/>
        </authorList>
    </citation>
    <scope>NUCLEOTIDE SEQUENCE [LARGE SCALE GENOMIC DNA]</scope>
    <source>
        <strain evidence="2">UAMH 3008</strain>
    </source>
</reference>
<dbReference type="EMBL" id="LCZI01001367">
    <property type="protein sequence ID" value="KKZ61074.1"/>
    <property type="molecule type" value="Genomic_DNA"/>
</dbReference>
<dbReference type="VEuPathDB" id="FungiDB:EMCG_04318"/>